<feature type="region of interest" description="Disordered" evidence="3">
    <location>
        <begin position="17"/>
        <end position="63"/>
    </location>
</feature>
<dbReference type="Gene3D" id="1.20.920.10">
    <property type="entry name" value="Bromodomain-like"/>
    <property type="match status" value="1"/>
</dbReference>
<sequence>MPPIKLKLNLAAANAAAAAASPAAGSSKHRAGSEVRTSGANSHGYGSRLGSVSRDEDDYASGPAASPAAIRLTLPAVAASAKPLSNTSSAASSSVPTPSGSPFSTPGPSGDANPPKRKRGRPPKARPSAIPAHVVATPRSARSPPTGWTTPGSDVDVKLEHQDYDMDPLSLPLSPSAAATPWGSAVTTPGYREGSADTPRQAKWKRIKRPFKDLASKVLQEMRRKDEYGFFLEPVDTSEYPDYLERIGGADKMMDLGTMQSKVDEGEYRNIDELEVDFRMLVTAALAFNLPGTAPVREANKLFNHGIKHINRARPLVLTPSPSPSPNKYNSALPDSERGTPNPGGKQKELPPSKTIPVDMLAFPPNSLQAAAVAWNLTGGRRVRAKRFVRGREKFIGKWRDWAPDGSRDIAEMDDPADILEGWATKPGTRWRDVVDWPSIHEEAGAWWEWEGIGGATGQPPLPNSERVKRPPLRTRELTWDDFGRYADTEPEFQKQLAAAKEEQQQQPDSSTGVDPMEPIMDELRPDAQRPLVIPPGWPAQTFANVYDGPSAGEYVRNMAFGDARGEAYNASVQQFLSGAMEGAAKRRQEGASPRDDESQQKATQAVGEYVTRKWHNGVLSSRVGDIARQTVNLLSSVAAGPAVSENVNAEHRLDVTGQPLPRLSGPELFAKAQNDYAYLSMRALSSPLNPLNLQPLLREPSDFMYQGVGGKQGVVEALAWVGGEIERLASVQKEAREQATRSNAPKVEIKPEVKAEAEVNGGTHIDGDDTKVDASVDTVQPERGTKRRFSNPDEPEAKRHKTDTPDMSSPDEAALSTAGAALEAGVTAPSSNGAAAPQPASAEATPTVNGDVKMENEPPLAPTVVLGDPMSVEDKPVTVAPAPSVSATSDVGPAPGDHAPPVTTTPIAASATPIVGPTPTAIPAQPPVPVPAAGTAADAKPAVDDEDGLRQLRLELVALSKFYPLASLKKMDKDDAARLLPANVRALMTRPGP</sequence>
<dbReference type="RefSeq" id="XP_028473601.1">
    <property type="nucleotide sequence ID" value="XM_028617923.1"/>
</dbReference>
<dbReference type="Pfam" id="PF00439">
    <property type="entry name" value="Bromodomain"/>
    <property type="match status" value="1"/>
</dbReference>
<dbReference type="InterPro" id="IPR051831">
    <property type="entry name" value="Bromodomain_contain_prot"/>
</dbReference>
<dbReference type="STRING" id="105984.A0A427XI80"/>
<dbReference type="SUPFAM" id="SSF47370">
    <property type="entry name" value="Bromodomain"/>
    <property type="match status" value="1"/>
</dbReference>
<evidence type="ECO:0000259" key="4">
    <source>
        <dbReference type="PROSITE" id="PS50014"/>
    </source>
</evidence>
<name>A0A427XI80_9TREE</name>
<dbReference type="PANTHER" id="PTHR22881:SF27">
    <property type="entry name" value="BROMODOMAIN CONTAINING 7_9"/>
    <property type="match status" value="1"/>
</dbReference>
<dbReference type="InterPro" id="IPR001487">
    <property type="entry name" value="Bromodomain"/>
</dbReference>
<feature type="domain" description="Bromo" evidence="4">
    <location>
        <begin position="223"/>
        <end position="296"/>
    </location>
</feature>
<dbReference type="Proteomes" id="UP000279236">
    <property type="component" value="Unassembled WGS sequence"/>
</dbReference>
<evidence type="ECO:0000313" key="6">
    <source>
        <dbReference type="Proteomes" id="UP000279236"/>
    </source>
</evidence>
<gene>
    <name evidence="5" type="ORF">EHS24_002179</name>
</gene>
<dbReference type="SMART" id="SM00297">
    <property type="entry name" value="BROMO"/>
    <property type="match status" value="1"/>
</dbReference>
<feature type="region of interest" description="Disordered" evidence="3">
    <location>
        <begin position="737"/>
        <end position="945"/>
    </location>
</feature>
<dbReference type="AlphaFoldDB" id="A0A427XI80"/>
<dbReference type="GO" id="GO:0005634">
    <property type="term" value="C:nucleus"/>
    <property type="evidence" value="ECO:0007669"/>
    <property type="project" value="TreeGrafter"/>
</dbReference>
<feature type="compositionally biased region" description="Basic residues" evidence="3">
    <location>
        <begin position="115"/>
        <end position="124"/>
    </location>
</feature>
<dbReference type="GO" id="GO:0006325">
    <property type="term" value="P:chromatin organization"/>
    <property type="evidence" value="ECO:0007669"/>
    <property type="project" value="UniProtKB-ARBA"/>
</dbReference>
<feature type="region of interest" description="Disordered" evidence="3">
    <location>
        <begin position="86"/>
        <end position="154"/>
    </location>
</feature>
<evidence type="ECO:0000256" key="2">
    <source>
        <dbReference type="PROSITE-ProRule" id="PRU00035"/>
    </source>
</evidence>
<dbReference type="InterPro" id="IPR036427">
    <property type="entry name" value="Bromodomain-like_sf"/>
</dbReference>
<feature type="compositionally biased region" description="Low complexity" evidence="3">
    <location>
        <begin position="900"/>
        <end position="924"/>
    </location>
</feature>
<dbReference type="PROSITE" id="PS50014">
    <property type="entry name" value="BROMODOMAIN_2"/>
    <property type="match status" value="1"/>
</dbReference>
<feature type="compositionally biased region" description="Basic and acidic residues" evidence="3">
    <location>
        <begin position="766"/>
        <end position="775"/>
    </location>
</feature>
<protein>
    <recommendedName>
        <fullName evidence="4">Bromo domain-containing protein</fullName>
    </recommendedName>
</protein>
<keyword evidence="1 2" id="KW-0103">Bromodomain</keyword>
<organism evidence="5 6">
    <name type="scientific">Apiotrichum porosum</name>
    <dbReference type="NCBI Taxonomy" id="105984"/>
    <lineage>
        <taxon>Eukaryota</taxon>
        <taxon>Fungi</taxon>
        <taxon>Dikarya</taxon>
        <taxon>Basidiomycota</taxon>
        <taxon>Agaricomycotina</taxon>
        <taxon>Tremellomycetes</taxon>
        <taxon>Trichosporonales</taxon>
        <taxon>Trichosporonaceae</taxon>
        <taxon>Apiotrichum</taxon>
    </lineage>
</organism>
<feature type="compositionally biased region" description="Low complexity" evidence="3">
    <location>
        <begin position="932"/>
        <end position="941"/>
    </location>
</feature>
<feature type="region of interest" description="Disordered" evidence="3">
    <location>
        <begin position="314"/>
        <end position="355"/>
    </location>
</feature>
<dbReference type="PANTHER" id="PTHR22881">
    <property type="entry name" value="BROMODOMAIN CONTAINING PROTEIN"/>
    <property type="match status" value="1"/>
</dbReference>
<dbReference type="EMBL" id="RSCE01000012">
    <property type="protein sequence ID" value="RSH78454.1"/>
    <property type="molecule type" value="Genomic_DNA"/>
</dbReference>
<keyword evidence="6" id="KW-1185">Reference proteome</keyword>
<dbReference type="GeneID" id="39586722"/>
<evidence type="ECO:0000313" key="5">
    <source>
        <dbReference type="EMBL" id="RSH78454.1"/>
    </source>
</evidence>
<dbReference type="OrthoDB" id="21449at2759"/>
<dbReference type="GO" id="GO:0006357">
    <property type="term" value="P:regulation of transcription by RNA polymerase II"/>
    <property type="evidence" value="ECO:0007669"/>
    <property type="project" value="TreeGrafter"/>
</dbReference>
<feature type="compositionally biased region" description="Basic and acidic residues" evidence="3">
    <location>
        <begin position="748"/>
        <end position="758"/>
    </location>
</feature>
<feature type="region of interest" description="Disordered" evidence="3">
    <location>
        <begin position="497"/>
        <end position="520"/>
    </location>
</feature>
<accession>A0A427XI80</accession>
<reference evidence="5 6" key="1">
    <citation type="submission" date="2018-11" db="EMBL/GenBank/DDBJ databases">
        <title>Genome sequence of Apiotrichum porosum DSM 27194.</title>
        <authorList>
            <person name="Aliyu H."/>
            <person name="Gorte O."/>
            <person name="Ochsenreither K."/>
        </authorList>
    </citation>
    <scope>NUCLEOTIDE SEQUENCE [LARGE SCALE GENOMIC DNA]</scope>
    <source>
        <strain evidence="5 6">DSM 27194</strain>
    </source>
</reference>
<evidence type="ECO:0000256" key="1">
    <source>
        <dbReference type="ARBA" id="ARBA00023117"/>
    </source>
</evidence>
<evidence type="ECO:0000256" key="3">
    <source>
        <dbReference type="SAM" id="MobiDB-lite"/>
    </source>
</evidence>
<proteinExistence type="predicted"/>
<feature type="compositionally biased region" description="Low complexity" evidence="3">
    <location>
        <begin position="813"/>
        <end position="845"/>
    </location>
</feature>
<feature type="compositionally biased region" description="Basic and acidic residues" evidence="3">
    <location>
        <begin position="584"/>
        <end position="600"/>
    </location>
</feature>
<feature type="compositionally biased region" description="Low complexity" evidence="3">
    <location>
        <begin position="86"/>
        <end position="110"/>
    </location>
</feature>
<comment type="caution">
    <text evidence="5">The sequence shown here is derived from an EMBL/GenBank/DDBJ whole genome shotgun (WGS) entry which is preliminary data.</text>
</comment>
<feature type="region of interest" description="Disordered" evidence="3">
    <location>
        <begin position="581"/>
        <end position="605"/>
    </location>
</feature>